<dbReference type="RefSeq" id="WP_228227988.1">
    <property type="nucleotide sequence ID" value="NZ_JAJGNP010000021.1"/>
</dbReference>
<accession>A0ABS8H9X0</accession>
<evidence type="ECO:0000313" key="2">
    <source>
        <dbReference type="Proteomes" id="UP001198830"/>
    </source>
</evidence>
<dbReference type="Proteomes" id="UP001198830">
    <property type="component" value="Unassembled WGS sequence"/>
</dbReference>
<sequence length="45" mass="4861">MMVGDDVSTWVECPGCQRAGAAAIDDARNDAEAVAHWNNGKGREW</sequence>
<keyword evidence="2" id="KW-1185">Reference proteome</keyword>
<evidence type="ECO:0000313" key="1">
    <source>
        <dbReference type="EMBL" id="MCC4234497.1"/>
    </source>
</evidence>
<dbReference type="EMBL" id="JAJGNP010000021">
    <property type="protein sequence ID" value="MCC4234497.1"/>
    <property type="molecule type" value="Genomic_DNA"/>
</dbReference>
<comment type="caution">
    <text evidence="1">The sequence shown here is derived from an EMBL/GenBank/DDBJ whole genome shotgun (WGS) entry which is preliminary data.</text>
</comment>
<gene>
    <name evidence="1" type="ORF">LL253_17635</name>
</gene>
<proteinExistence type="predicted"/>
<reference evidence="1 2" key="1">
    <citation type="submission" date="2021-10" db="EMBL/GenBank/DDBJ databases">
        <title>The diversity and Nitrogen Metabolism of Culturable Nitrate-Utilizing Bacteria Within the Oxygen Minimum Zone of the Changjiang (Yangtze River)Estuary.</title>
        <authorList>
            <person name="Zhang D."/>
            <person name="Zheng J."/>
            <person name="Liu S."/>
            <person name="He W."/>
        </authorList>
    </citation>
    <scope>NUCLEOTIDE SEQUENCE [LARGE SCALE GENOMIC DNA]</scope>
    <source>
        <strain evidence="1 2">FXH275-2</strain>
    </source>
</reference>
<protein>
    <submittedName>
        <fullName evidence="1">Uncharacterized protein</fullName>
    </submittedName>
</protein>
<name>A0ABS8H9X0_9SPHN</name>
<organism evidence="1 2">
    <name type="scientific">Sphingobium soli</name>
    <dbReference type="NCBI Taxonomy" id="1591116"/>
    <lineage>
        <taxon>Bacteria</taxon>
        <taxon>Pseudomonadati</taxon>
        <taxon>Pseudomonadota</taxon>
        <taxon>Alphaproteobacteria</taxon>
        <taxon>Sphingomonadales</taxon>
        <taxon>Sphingomonadaceae</taxon>
        <taxon>Sphingobium</taxon>
    </lineage>
</organism>